<dbReference type="InterPro" id="IPR027417">
    <property type="entry name" value="P-loop_NTPase"/>
</dbReference>
<evidence type="ECO:0000256" key="3">
    <source>
        <dbReference type="ARBA" id="ARBA00022840"/>
    </source>
</evidence>
<feature type="domain" description="AAA+ ATPase" evidence="4">
    <location>
        <begin position="267"/>
        <end position="399"/>
    </location>
</feature>
<dbReference type="PANTHER" id="PTHR23073">
    <property type="entry name" value="26S PROTEASOME REGULATORY SUBUNIT"/>
    <property type="match status" value="1"/>
</dbReference>
<dbReference type="AlphaFoldDB" id="A0A7C5TLB2"/>
<gene>
    <name evidence="5" type="ORF">ENM84_05225</name>
</gene>
<dbReference type="Pfam" id="PF00004">
    <property type="entry name" value="AAA"/>
    <property type="match status" value="1"/>
</dbReference>
<dbReference type="GO" id="GO:0016887">
    <property type="term" value="F:ATP hydrolysis activity"/>
    <property type="evidence" value="ECO:0007669"/>
    <property type="project" value="InterPro"/>
</dbReference>
<keyword evidence="3 5" id="KW-0067">ATP-binding</keyword>
<accession>A0A7C5TLB2</accession>
<dbReference type="GO" id="GO:0005524">
    <property type="term" value="F:ATP binding"/>
    <property type="evidence" value="ECO:0007669"/>
    <property type="project" value="UniProtKB-KW"/>
</dbReference>
<dbReference type="EMBL" id="DRZI01000220">
    <property type="protein sequence ID" value="HHP82050.1"/>
    <property type="molecule type" value="Genomic_DNA"/>
</dbReference>
<dbReference type="Gene3D" id="3.40.50.300">
    <property type="entry name" value="P-loop containing nucleotide triphosphate hydrolases"/>
    <property type="match status" value="1"/>
</dbReference>
<dbReference type="InterPro" id="IPR003959">
    <property type="entry name" value="ATPase_AAA_core"/>
</dbReference>
<evidence type="ECO:0000259" key="4">
    <source>
        <dbReference type="SMART" id="SM00382"/>
    </source>
</evidence>
<reference evidence="5" key="1">
    <citation type="journal article" date="2020" name="mSystems">
        <title>Genome- and Community-Level Interaction Insights into Carbon Utilization and Element Cycling Functions of Hydrothermarchaeota in Hydrothermal Sediment.</title>
        <authorList>
            <person name="Zhou Z."/>
            <person name="Liu Y."/>
            <person name="Xu W."/>
            <person name="Pan J."/>
            <person name="Luo Z.H."/>
            <person name="Li M."/>
        </authorList>
    </citation>
    <scope>NUCLEOTIDE SEQUENCE [LARGE SCALE GENOMIC DNA]</scope>
    <source>
        <strain evidence="5">SpSt-1121</strain>
    </source>
</reference>
<dbReference type="SUPFAM" id="SSF52540">
    <property type="entry name" value="P-loop containing nucleoside triphosphate hydrolases"/>
    <property type="match status" value="1"/>
</dbReference>
<sequence length="501" mass="57170">MVPTSLKASILMLNLSEVQSSLSHHIEHARLYTFTIPKMSEYKIALVETLSTKPNNKALSLSMLIAKFLNRPLENNTKLVIKGHGIKNIASENLSYIVHILSSTIIPLYLQTFDPYSQTLISFADTLKNDELMVLSSAIVTKKNFKGISKKPTIFLIVARTLDKNIDIKTIKHLYKTSWNLLTNNLRSYSLVEDSSLPQRTFTLLVILKEKKHDNFIEISIPELHEMIRVKIPIVKASWNIEDVPPKLRQELETIIIKPIALRAGYAPKGILITGPPGVGKSVTAEAIASSLNLKIAELRPSMYRSMWYGLTEKILESVLQNLKSKKKYMILLDDADFLVGRQIAIHETHVSEITIFLRYLQESLRPLMVMTTNTPEILDPAFIRPGRIDAVIVMGYPDKEFRKYIALRSAKRYNIKLDEKLAEYISSITRWFTNAEIDALIRLAASKSSGNIDDKSILWARQRFNINESIRKSIQDQLKWFSEQFQGITIKYIANENEIL</sequence>
<proteinExistence type="inferred from homology"/>
<dbReference type="InterPro" id="IPR050221">
    <property type="entry name" value="26S_Proteasome_ATPase"/>
</dbReference>
<evidence type="ECO:0000256" key="1">
    <source>
        <dbReference type="ARBA" id="ARBA00006914"/>
    </source>
</evidence>
<evidence type="ECO:0000313" key="5">
    <source>
        <dbReference type="EMBL" id="HHP82050.1"/>
    </source>
</evidence>
<name>A0A7C5TLB2_9CREN</name>
<dbReference type="CDD" id="cd19481">
    <property type="entry name" value="RecA-like_protease"/>
    <property type="match status" value="1"/>
</dbReference>
<comment type="caution">
    <text evidence="5">The sequence shown here is derived from an EMBL/GenBank/DDBJ whole genome shotgun (WGS) entry which is preliminary data.</text>
</comment>
<comment type="similarity">
    <text evidence="1">Belongs to the AAA ATPase family.</text>
</comment>
<evidence type="ECO:0000256" key="2">
    <source>
        <dbReference type="ARBA" id="ARBA00022741"/>
    </source>
</evidence>
<dbReference type="InterPro" id="IPR003593">
    <property type="entry name" value="AAA+_ATPase"/>
</dbReference>
<keyword evidence="2" id="KW-0547">Nucleotide-binding</keyword>
<protein>
    <submittedName>
        <fullName evidence="5">ATP-binding protein</fullName>
    </submittedName>
</protein>
<dbReference type="SMART" id="SM00382">
    <property type="entry name" value="AAA"/>
    <property type="match status" value="1"/>
</dbReference>
<organism evidence="5">
    <name type="scientific">Ignisphaera aggregans</name>
    <dbReference type="NCBI Taxonomy" id="334771"/>
    <lineage>
        <taxon>Archaea</taxon>
        <taxon>Thermoproteota</taxon>
        <taxon>Thermoprotei</taxon>
        <taxon>Desulfurococcales</taxon>
        <taxon>Desulfurococcaceae</taxon>
        <taxon>Ignisphaera</taxon>
    </lineage>
</organism>
<dbReference type="Gene3D" id="1.10.8.60">
    <property type="match status" value="1"/>
</dbReference>